<feature type="transmembrane region" description="Helical" evidence="2">
    <location>
        <begin position="440"/>
        <end position="458"/>
    </location>
</feature>
<feature type="compositionally biased region" description="Basic residues" evidence="1">
    <location>
        <begin position="275"/>
        <end position="285"/>
    </location>
</feature>
<protein>
    <submittedName>
        <fullName evidence="3">Uncharacterized protein TCIL3000_11_13020</fullName>
    </submittedName>
</protein>
<feature type="region of interest" description="Disordered" evidence="1">
    <location>
        <begin position="264"/>
        <end position="286"/>
    </location>
</feature>
<feature type="compositionally biased region" description="Polar residues" evidence="1">
    <location>
        <begin position="204"/>
        <end position="217"/>
    </location>
</feature>
<feature type="region of interest" description="Disordered" evidence="1">
    <location>
        <begin position="195"/>
        <end position="237"/>
    </location>
</feature>
<keyword evidence="2" id="KW-1133">Transmembrane helix</keyword>
<name>G0V2D2_TRYCI</name>
<proteinExistence type="predicted"/>
<evidence type="ECO:0000256" key="2">
    <source>
        <dbReference type="SAM" id="Phobius"/>
    </source>
</evidence>
<keyword evidence="2" id="KW-0472">Membrane</keyword>
<evidence type="ECO:0000256" key="1">
    <source>
        <dbReference type="SAM" id="MobiDB-lite"/>
    </source>
</evidence>
<dbReference type="AlphaFoldDB" id="G0V2D2"/>
<organism evidence="3">
    <name type="scientific">Trypanosoma congolense (strain IL3000)</name>
    <dbReference type="NCBI Taxonomy" id="1068625"/>
    <lineage>
        <taxon>Eukaryota</taxon>
        <taxon>Discoba</taxon>
        <taxon>Euglenozoa</taxon>
        <taxon>Kinetoplastea</taxon>
        <taxon>Metakinetoplastina</taxon>
        <taxon>Trypanosomatida</taxon>
        <taxon>Trypanosomatidae</taxon>
        <taxon>Trypanosoma</taxon>
        <taxon>Nannomonas</taxon>
    </lineage>
</organism>
<dbReference type="VEuPathDB" id="TriTrypDB:TcIL3000.11.13020"/>
<reference evidence="3" key="1">
    <citation type="journal article" date="2012" name="Proc. Natl. Acad. Sci. U.S.A.">
        <title>Antigenic diversity is generated by distinct evolutionary mechanisms in African trypanosome species.</title>
        <authorList>
            <person name="Jackson A.P."/>
            <person name="Berry A."/>
            <person name="Aslett M."/>
            <person name="Allison H.C."/>
            <person name="Burton P."/>
            <person name="Vavrova-Anderson J."/>
            <person name="Brown R."/>
            <person name="Browne H."/>
            <person name="Corton N."/>
            <person name="Hauser H."/>
            <person name="Gamble J."/>
            <person name="Gilderthorp R."/>
            <person name="Marcello L."/>
            <person name="McQuillan J."/>
            <person name="Otto T.D."/>
            <person name="Quail M.A."/>
            <person name="Sanders M.J."/>
            <person name="van Tonder A."/>
            <person name="Ginger M.L."/>
            <person name="Field M.C."/>
            <person name="Barry J.D."/>
            <person name="Hertz-Fowler C."/>
            <person name="Berriman M."/>
        </authorList>
    </citation>
    <scope>NUCLEOTIDE SEQUENCE</scope>
    <source>
        <strain evidence="3">IL3000</strain>
    </source>
</reference>
<feature type="transmembrane region" description="Helical" evidence="2">
    <location>
        <begin position="385"/>
        <end position="405"/>
    </location>
</feature>
<feature type="transmembrane region" description="Helical" evidence="2">
    <location>
        <begin position="12"/>
        <end position="29"/>
    </location>
</feature>
<feature type="transmembrane region" description="Helical" evidence="2">
    <location>
        <begin position="479"/>
        <end position="499"/>
    </location>
</feature>
<evidence type="ECO:0000313" key="3">
    <source>
        <dbReference type="EMBL" id="CCC95804.1"/>
    </source>
</evidence>
<feature type="transmembrane region" description="Helical" evidence="2">
    <location>
        <begin position="49"/>
        <end position="72"/>
    </location>
</feature>
<dbReference type="EMBL" id="HE575324">
    <property type="protein sequence ID" value="CCC95804.1"/>
    <property type="molecule type" value="Genomic_DNA"/>
</dbReference>
<gene>
    <name evidence="3" type="ORF">TCIL3000_11_13020</name>
</gene>
<keyword evidence="2" id="KW-0812">Transmembrane</keyword>
<sequence>MVSLTVDTCSGFIFIVMWLAIAALPFSRISSVCGDSNHPFASPLYRMKVALLLFLGMWAVFYGLLGELSLLFPAEHWRFIPEFLFCALVTHSLRQTSILLYCVIVSSPGAVFESIKRGKREEEHNNPENVELCDLLLGGPNRGRGRGSVKGLSDAEKYHMRYLLTRGNADDASFEHGIGNSAGLYPVGSPMMWGSGTAPPQFEGSATSLNTQNQRDVTPNDFRHSNKLSSSTSVFSHVTDDYSPRPGHHRASHCDPRHLQSSLTEATDVDGASPRPRRCVKSKHAARGEPRPYALVDFQIPVNERANGNVDTNVKGEESETAKKGARGPFSKTLDVACAWVVGRPPQVKGENLPGAVNTTSGCDQDVAASWSHLVWWNAFLKLRLVALMWVLFAITAMYLSITALREDAQDCWEHFSELVICWVELANGTSRRLYPPRSFALLLLVSDAILLGVWMASGISCLRKIGNVSTKQTFRRTYGVGAALLTLSITYSCMSVFSPLRYNAIVTVLLLVFRNMCDMMMVLLLTVQIGSPSKQVPWWVSWLKNVPVSESGTS</sequence>
<feature type="compositionally biased region" description="Basic and acidic residues" evidence="1">
    <location>
        <begin position="314"/>
        <end position="323"/>
    </location>
</feature>
<accession>G0V2D2</accession>
<feature type="transmembrane region" description="Helical" evidence="2">
    <location>
        <begin position="505"/>
        <end position="526"/>
    </location>
</feature>
<feature type="region of interest" description="Disordered" evidence="1">
    <location>
        <begin position="307"/>
        <end position="327"/>
    </location>
</feature>
<feature type="compositionally biased region" description="Polar residues" evidence="1">
    <location>
        <begin position="227"/>
        <end position="236"/>
    </location>
</feature>